<reference evidence="2 3" key="1">
    <citation type="submission" date="2017-02" db="EMBL/GenBank/DDBJ databases">
        <title>Draft genome of Saccharomonospora sp. 154.</title>
        <authorList>
            <person name="Alonso-Carmona G.S."/>
            <person name="De La Haba R."/>
            <person name="Vera-Gargallo B."/>
            <person name="Sandoval-Trujillo A.H."/>
            <person name="Ramirez-Duran N."/>
            <person name="Ventosa A."/>
        </authorList>
    </citation>
    <scope>NUCLEOTIDE SEQUENCE [LARGE SCALE GENOMIC DNA]</scope>
    <source>
        <strain evidence="2 3">LRS4.154</strain>
    </source>
</reference>
<keyword evidence="1" id="KW-0472">Membrane</keyword>
<feature type="transmembrane region" description="Helical" evidence="1">
    <location>
        <begin position="45"/>
        <end position="69"/>
    </location>
</feature>
<keyword evidence="3" id="KW-1185">Reference proteome</keyword>
<keyword evidence="1" id="KW-0812">Transmembrane</keyword>
<organism evidence="2 3">
    <name type="scientific">Saccharomonospora piscinae</name>
    <dbReference type="NCBI Taxonomy" id="687388"/>
    <lineage>
        <taxon>Bacteria</taxon>
        <taxon>Bacillati</taxon>
        <taxon>Actinomycetota</taxon>
        <taxon>Actinomycetes</taxon>
        <taxon>Pseudonocardiales</taxon>
        <taxon>Pseudonocardiaceae</taxon>
        <taxon>Saccharomonospora</taxon>
    </lineage>
</organism>
<gene>
    <name evidence="2" type="ORF">B1813_19075</name>
</gene>
<comment type="caution">
    <text evidence="2">The sequence shown here is derived from an EMBL/GenBank/DDBJ whole genome shotgun (WGS) entry which is preliminary data.</text>
</comment>
<dbReference type="Proteomes" id="UP000192591">
    <property type="component" value="Unassembled WGS sequence"/>
</dbReference>
<proteinExistence type="predicted"/>
<dbReference type="EMBL" id="MWIH01000008">
    <property type="protein sequence ID" value="OQO89944.1"/>
    <property type="molecule type" value="Genomic_DNA"/>
</dbReference>
<sequence length="83" mass="8508">MSKHTVQRTPVIEAKVKTSAAAAAAAAFVLSLLGQFVFGGETPEAVAAVVESAVTSLVTAGITFGGGWLARHTPRELVDVDVE</sequence>
<dbReference type="RefSeq" id="WP_081194237.1">
    <property type="nucleotide sequence ID" value="NZ_MWIH01000008.1"/>
</dbReference>
<keyword evidence="1" id="KW-1133">Transmembrane helix</keyword>
<accession>A0A1V8ZZ34</accession>
<dbReference type="AlphaFoldDB" id="A0A1V8ZZ34"/>
<dbReference type="STRING" id="1962155.B1813_19075"/>
<evidence type="ECO:0000313" key="2">
    <source>
        <dbReference type="EMBL" id="OQO89944.1"/>
    </source>
</evidence>
<protein>
    <recommendedName>
        <fullName evidence="4">Holin</fullName>
    </recommendedName>
</protein>
<evidence type="ECO:0000313" key="3">
    <source>
        <dbReference type="Proteomes" id="UP000192591"/>
    </source>
</evidence>
<feature type="transmembrane region" description="Helical" evidence="1">
    <location>
        <begin position="20"/>
        <end position="39"/>
    </location>
</feature>
<evidence type="ECO:0000256" key="1">
    <source>
        <dbReference type="SAM" id="Phobius"/>
    </source>
</evidence>
<name>A0A1V8ZZ34_SACPI</name>
<evidence type="ECO:0008006" key="4">
    <source>
        <dbReference type="Google" id="ProtNLM"/>
    </source>
</evidence>